<accession>A0A6M1T644</accession>
<protein>
    <submittedName>
        <fullName evidence="9">Deoxyribodipyrimidine photo-lyase</fullName>
    </submittedName>
</protein>
<dbReference type="Proteomes" id="UP000473278">
    <property type="component" value="Unassembled WGS sequence"/>
</dbReference>
<evidence type="ECO:0000256" key="5">
    <source>
        <dbReference type="PIRSR" id="PIRSR602081-1"/>
    </source>
</evidence>
<dbReference type="InterPro" id="IPR036134">
    <property type="entry name" value="Crypto/Photolyase_FAD-like_sf"/>
</dbReference>
<dbReference type="GO" id="GO:0009416">
    <property type="term" value="P:response to light stimulus"/>
    <property type="evidence" value="ECO:0007669"/>
    <property type="project" value="TreeGrafter"/>
</dbReference>
<dbReference type="PANTHER" id="PTHR11455:SF9">
    <property type="entry name" value="CRYPTOCHROME CIRCADIAN CLOCK 5 ISOFORM X1"/>
    <property type="match status" value="1"/>
</dbReference>
<evidence type="ECO:0000256" key="7">
    <source>
        <dbReference type="SAM" id="MobiDB-lite"/>
    </source>
</evidence>
<dbReference type="PROSITE" id="PS51645">
    <property type="entry name" value="PHR_CRY_ALPHA_BETA"/>
    <property type="match status" value="1"/>
</dbReference>
<dbReference type="SUPFAM" id="SSF52425">
    <property type="entry name" value="Cryptochrome/photolyase, N-terminal domain"/>
    <property type="match status" value="1"/>
</dbReference>
<dbReference type="InterPro" id="IPR036155">
    <property type="entry name" value="Crypto/Photolyase_N_sf"/>
</dbReference>
<comment type="cofactor">
    <cofactor evidence="5">
        <name>FAD</name>
        <dbReference type="ChEBI" id="CHEBI:57692"/>
    </cofactor>
    <text evidence="5">Binds 1 FAD per subunit.</text>
</comment>
<proteinExistence type="inferred from homology"/>
<keyword evidence="4 6" id="KW-0157">Chromophore</keyword>
<dbReference type="PROSITE" id="PS00394">
    <property type="entry name" value="DNA_PHOTOLYASES_1_1"/>
    <property type="match status" value="1"/>
</dbReference>
<keyword evidence="3 5" id="KW-0274">FAD</keyword>
<dbReference type="InterPro" id="IPR002081">
    <property type="entry name" value="Cryptochrome/DNA_photolyase_1"/>
</dbReference>
<dbReference type="RefSeq" id="WP_165142878.1">
    <property type="nucleotide sequence ID" value="NZ_JAALLT010000004.1"/>
</dbReference>
<keyword evidence="9" id="KW-0456">Lyase</keyword>
<feature type="compositionally biased region" description="Basic residues" evidence="7">
    <location>
        <begin position="481"/>
        <end position="493"/>
    </location>
</feature>
<evidence type="ECO:0000256" key="3">
    <source>
        <dbReference type="ARBA" id="ARBA00022827"/>
    </source>
</evidence>
<evidence type="ECO:0000256" key="6">
    <source>
        <dbReference type="RuleBase" id="RU004182"/>
    </source>
</evidence>
<dbReference type="InterPro" id="IPR005101">
    <property type="entry name" value="Cryptochr/Photolyase_FAD-bd"/>
</dbReference>
<dbReference type="GO" id="GO:0071949">
    <property type="term" value="F:FAD binding"/>
    <property type="evidence" value="ECO:0007669"/>
    <property type="project" value="TreeGrafter"/>
</dbReference>
<dbReference type="Gene3D" id="1.25.40.80">
    <property type="match status" value="1"/>
</dbReference>
<evidence type="ECO:0000313" key="10">
    <source>
        <dbReference type="Proteomes" id="UP000473278"/>
    </source>
</evidence>
<dbReference type="EMBL" id="JAALLT010000004">
    <property type="protein sequence ID" value="NGP77455.1"/>
    <property type="molecule type" value="Genomic_DNA"/>
</dbReference>
<feature type="compositionally biased region" description="Basic and acidic residues" evidence="7">
    <location>
        <begin position="466"/>
        <end position="480"/>
    </location>
</feature>
<evidence type="ECO:0000256" key="4">
    <source>
        <dbReference type="ARBA" id="ARBA00022991"/>
    </source>
</evidence>
<feature type="binding site" evidence="5">
    <location>
        <position position="217"/>
    </location>
    <ligand>
        <name>FAD</name>
        <dbReference type="ChEBI" id="CHEBI:57692"/>
    </ligand>
</feature>
<dbReference type="PANTHER" id="PTHR11455">
    <property type="entry name" value="CRYPTOCHROME"/>
    <property type="match status" value="1"/>
</dbReference>
<gene>
    <name evidence="9" type="ORF">G3570_12475</name>
</gene>
<evidence type="ECO:0000259" key="8">
    <source>
        <dbReference type="PROSITE" id="PS51645"/>
    </source>
</evidence>
<dbReference type="GO" id="GO:0006139">
    <property type="term" value="P:nucleobase-containing compound metabolic process"/>
    <property type="evidence" value="ECO:0007669"/>
    <property type="project" value="UniProtKB-ARBA"/>
</dbReference>
<evidence type="ECO:0000256" key="1">
    <source>
        <dbReference type="ARBA" id="ARBA00001932"/>
    </source>
</evidence>
<dbReference type="InterPro" id="IPR018394">
    <property type="entry name" value="DNA_photolyase_1_CS_C"/>
</dbReference>
<organism evidence="9 10">
    <name type="scientific">Halalkalibaculum roseum</name>
    <dbReference type="NCBI Taxonomy" id="2709311"/>
    <lineage>
        <taxon>Bacteria</taxon>
        <taxon>Pseudomonadati</taxon>
        <taxon>Balneolota</taxon>
        <taxon>Balneolia</taxon>
        <taxon>Balneolales</taxon>
        <taxon>Balneolaceae</taxon>
        <taxon>Halalkalibaculum</taxon>
    </lineage>
</organism>
<dbReference type="Gene3D" id="1.10.579.10">
    <property type="entry name" value="DNA Cyclobutane Dipyrimidine Photolyase, subunit A, domain 3"/>
    <property type="match status" value="1"/>
</dbReference>
<reference evidence="9 10" key="1">
    <citation type="submission" date="2020-02" db="EMBL/GenBank/DDBJ databases">
        <title>Balneolaceae bacterium YR4-1, complete genome.</title>
        <authorList>
            <person name="Li Y."/>
            <person name="Wu S."/>
        </authorList>
    </citation>
    <scope>NUCLEOTIDE SEQUENCE [LARGE SCALE GENOMIC DNA]</scope>
    <source>
        <strain evidence="9 10">YR4-1</strain>
    </source>
</reference>
<sequence length="493" mass="58506">MGKESINIVWFKRDLRLRDHAPLVNASNEQAPTLLLYLFEPMLIESNHYGDRHWRFVYESLVEMQQELQDYNLKLHIACQDASELFRDLNRIYKIKCVFSHEETGIDLTFKRDKKLKKWFREEGIRWIESPTNAVQRGLMHRKNWRSNWQEIIDQPAEDPGLGLIQGVAESAKLKDILQSSRITKRFKQPNPNFQQGGEAAAWNTLNDFMFARAKNYNNNISAPGPARYGCSRLSPHLTWGNLSIRQVYRFSKEYYTDSGSKRDLRSFQSRLRWHCHFIQKFESEPRMEFENLNRGYNDLRGKVEREKVQAWKMGTTGFPMIDACMRSVKQTGYLNFRMRAMLVSFLTHHLWQPWQTGARFLGRQFLDFEPGIHYSQFQMQAGTMGVNTIRIYNPVKQSKDHDPDGLFIKEWVPELKDVPAELIHEPWQLSSMEQEMYDCRLGKDYPKPIIDDIKKSYKRASEQLWNKKKEQEVKQENKRILNKHVKKRRKTS</sequence>
<feature type="domain" description="Photolyase/cryptochrome alpha/beta" evidence="8">
    <location>
        <begin position="5"/>
        <end position="135"/>
    </location>
</feature>
<dbReference type="GO" id="GO:0003677">
    <property type="term" value="F:DNA binding"/>
    <property type="evidence" value="ECO:0007669"/>
    <property type="project" value="TreeGrafter"/>
</dbReference>
<keyword evidence="2 5" id="KW-0285">Flavoprotein</keyword>
<name>A0A6M1T644_9BACT</name>
<dbReference type="GO" id="GO:0006950">
    <property type="term" value="P:response to stress"/>
    <property type="evidence" value="ECO:0007669"/>
    <property type="project" value="UniProtKB-ARBA"/>
</dbReference>
<comment type="caution">
    <text evidence="9">The sequence shown here is derived from an EMBL/GenBank/DDBJ whole genome shotgun (WGS) entry which is preliminary data.</text>
</comment>
<dbReference type="GO" id="GO:0003904">
    <property type="term" value="F:deoxyribodipyrimidine photo-lyase activity"/>
    <property type="evidence" value="ECO:0007669"/>
    <property type="project" value="TreeGrafter"/>
</dbReference>
<dbReference type="SUPFAM" id="SSF48173">
    <property type="entry name" value="Cryptochrome/photolyase FAD-binding domain"/>
    <property type="match status" value="1"/>
</dbReference>
<evidence type="ECO:0000313" key="9">
    <source>
        <dbReference type="EMBL" id="NGP77455.1"/>
    </source>
</evidence>
<feature type="binding site" evidence="5">
    <location>
        <position position="268"/>
    </location>
    <ligand>
        <name>FAD</name>
        <dbReference type="ChEBI" id="CHEBI:57692"/>
    </ligand>
</feature>
<dbReference type="AlphaFoldDB" id="A0A6M1T644"/>
<dbReference type="InterPro" id="IPR014729">
    <property type="entry name" value="Rossmann-like_a/b/a_fold"/>
</dbReference>
<dbReference type="Pfam" id="PF00875">
    <property type="entry name" value="DNA_photolyase"/>
    <property type="match status" value="1"/>
</dbReference>
<evidence type="ECO:0000256" key="2">
    <source>
        <dbReference type="ARBA" id="ARBA00022630"/>
    </source>
</evidence>
<dbReference type="InterPro" id="IPR006050">
    <property type="entry name" value="DNA_photolyase_N"/>
</dbReference>
<comment type="cofactor">
    <cofactor evidence="1">
        <name>(6R)-5,10-methylene-5,6,7,8-tetrahydrofolate</name>
        <dbReference type="ChEBI" id="CHEBI:15636"/>
    </cofactor>
</comment>
<comment type="similarity">
    <text evidence="6">Belongs to the DNA photolyase family.</text>
</comment>
<dbReference type="PRINTS" id="PR00147">
    <property type="entry name" value="DNAPHOTLYASE"/>
</dbReference>
<feature type="region of interest" description="Disordered" evidence="7">
    <location>
        <begin position="466"/>
        <end position="493"/>
    </location>
</feature>
<dbReference type="Gene3D" id="3.40.50.620">
    <property type="entry name" value="HUPs"/>
    <property type="match status" value="1"/>
</dbReference>
<dbReference type="Pfam" id="PF03441">
    <property type="entry name" value="FAD_binding_7"/>
    <property type="match status" value="1"/>
</dbReference>
<keyword evidence="10" id="KW-1185">Reference proteome</keyword>